<accession>W9B0D7</accession>
<sequence>MGASNHFSDIEFLIDTAVTVSGVVSHFWDTGRSVVPMVAPLFQDHVGTGEFAAARAAFPLGVLALDAGAAPTLTDYDAEGAPLPDDMGRLAAPLSQLLSDELDGASRHLGVPAEVILLAALGRTVQRTAGGGVLHVDLMVEGAGTVYGVGVPCVAPAEVDATRLLAAVRASIADVPCAGAEVAFSYTAGGRAAEVIPGLGHALELRAYREAGVVALDWWYDTRQFEDYTVEELTEQFALALIEVTSEAVPTALEVA</sequence>
<gene>
    <name evidence="1" type="ORF">BN977_03411</name>
</gene>
<proteinExistence type="predicted"/>
<evidence type="ECO:0000313" key="1">
    <source>
        <dbReference type="EMBL" id="CDO08592.1"/>
    </source>
</evidence>
<dbReference type="SUPFAM" id="SSF52777">
    <property type="entry name" value="CoA-dependent acyltransferases"/>
    <property type="match status" value="1"/>
</dbReference>
<organism evidence="1 2">
    <name type="scientific">Mycolicibacterium cosmeticum</name>
    <dbReference type="NCBI Taxonomy" id="258533"/>
    <lineage>
        <taxon>Bacteria</taxon>
        <taxon>Bacillati</taxon>
        <taxon>Actinomycetota</taxon>
        <taxon>Actinomycetes</taxon>
        <taxon>Mycobacteriales</taxon>
        <taxon>Mycobacteriaceae</taxon>
        <taxon>Mycolicibacterium</taxon>
    </lineage>
</organism>
<reference evidence="1" key="2">
    <citation type="submission" date="2014-03" db="EMBL/GenBank/DDBJ databases">
        <authorList>
            <person name="Urmite Genomes"/>
        </authorList>
    </citation>
    <scope>NUCLEOTIDE SEQUENCE</scope>
    <source>
        <strain evidence="1">DSM 44829</strain>
    </source>
</reference>
<protein>
    <submittedName>
        <fullName evidence="1">Phenolpthiocerol synthesis type-i polyketide synthase ppse</fullName>
    </submittedName>
</protein>
<dbReference type="AlphaFoldDB" id="W9B0D7"/>
<dbReference type="Proteomes" id="UP000028870">
    <property type="component" value="Unassembled WGS sequence"/>
</dbReference>
<reference evidence="1" key="1">
    <citation type="submission" date="2014-03" db="EMBL/GenBank/DDBJ databases">
        <title>Draft Genome Sequence of Mycobacterium cosmeticum DSM 44829.</title>
        <authorList>
            <person name="Croce O."/>
            <person name="Robert C."/>
            <person name="Raoult D."/>
            <person name="Drancourt M."/>
        </authorList>
    </citation>
    <scope>NUCLEOTIDE SEQUENCE [LARGE SCALE GENOMIC DNA]</scope>
    <source>
        <strain evidence="1">DSM 44829</strain>
    </source>
</reference>
<evidence type="ECO:0000313" key="2">
    <source>
        <dbReference type="Proteomes" id="UP000028870"/>
    </source>
</evidence>
<dbReference type="STRING" id="258533.BN977_03411"/>
<name>W9B0D7_MYCCO</name>
<dbReference type="eggNOG" id="COG1020">
    <property type="taxonomic scope" value="Bacteria"/>
</dbReference>
<dbReference type="EMBL" id="CCBB010000002">
    <property type="protein sequence ID" value="CDO08592.1"/>
    <property type="molecule type" value="Genomic_DNA"/>
</dbReference>
<comment type="caution">
    <text evidence="1">The sequence shown here is derived from an EMBL/GenBank/DDBJ whole genome shotgun (WGS) entry which is preliminary data.</text>
</comment>
<keyword evidence="2" id="KW-1185">Reference proteome</keyword>